<dbReference type="FunFam" id="2.40.40.20:FF:000019">
    <property type="entry name" value="DNA-directed RNA polymerase II subunit RPB1"/>
    <property type="match status" value="1"/>
</dbReference>
<proteinExistence type="inferred from homology"/>
<dbReference type="EC" id="2.7.7.6" evidence="11"/>
<keyword evidence="15" id="KW-1185">Reference proteome</keyword>
<evidence type="ECO:0000256" key="4">
    <source>
        <dbReference type="ARBA" id="ARBA00022679"/>
    </source>
</evidence>
<feature type="domain" description="RNA polymerase N-terminal" evidence="13">
    <location>
        <begin position="280"/>
        <end position="601"/>
    </location>
</feature>
<dbReference type="GO" id="GO:0005736">
    <property type="term" value="C:RNA polymerase I complex"/>
    <property type="evidence" value="ECO:0007669"/>
    <property type="project" value="UniProtKB-ARBA"/>
</dbReference>
<evidence type="ECO:0000256" key="2">
    <source>
        <dbReference type="ARBA" id="ARBA00006460"/>
    </source>
</evidence>
<dbReference type="CDD" id="cd02735">
    <property type="entry name" value="RNAP_I_Rpa1_C"/>
    <property type="match status" value="1"/>
</dbReference>
<protein>
    <recommendedName>
        <fullName evidence="11">DNA-directed RNA polymerase subunit</fullName>
        <ecNumber evidence="11">2.7.7.6</ecNumber>
    </recommendedName>
</protein>
<keyword evidence="8" id="KW-0460">Magnesium</keyword>
<dbReference type="PANTHER" id="PTHR19376">
    <property type="entry name" value="DNA-DIRECTED RNA POLYMERASE"/>
    <property type="match status" value="1"/>
</dbReference>
<dbReference type="Gene3D" id="6.10.250.2940">
    <property type="match status" value="1"/>
</dbReference>
<comment type="subcellular location">
    <subcellularLocation>
        <location evidence="1">Nucleus</location>
    </subcellularLocation>
</comment>
<keyword evidence="6" id="KW-0479">Metal-binding</keyword>
<evidence type="ECO:0000256" key="7">
    <source>
        <dbReference type="ARBA" id="ARBA00022833"/>
    </source>
</evidence>
<keyword evidence="3 11" id="KW-0240">DNA-directed RNA polymerase</keyword>
<dbReference type="Gene3D" id="6.20.50.80">
    <property type="match status" value="1"/>
</dbReference>
<evidence type="ECO:0000256" key="9">
    <source>
        <dbReference type="ARBA" id="ARBA00023163"/>
    </source>
</evidence>
<dbReference type="Pfam" id="PF00623">
    <property type="entry name" value="RNA_pol_Rpb1_2"/>
    <property type="match status" value="1"/>
</dbReference>
<evidence type="ECO:0000313" key="15">
    <source>
        <dbReference type="Proteomes" id="UP000002899"/>
    </source>
</evidence>
<dbReference type="InterPro" id="IPR044893">
    <property type="entry name" value="RNA_pol_Rpb1_clamp_domain"/>
</dbReference>
<dbReference type="InterPro" id="IPR007081">
    <property type="entry name" value="RNA_pol_Rpb1_5"/>
</dbReference>
<dbReference type="Gene3D" id="1.10.132.30">
    <property type="match status" value="1"/>
</dbReference>
<organism evidence="14 15">
    <name type="scientific">Babesia microti (strain RI)</name>
    <dbReference type="NCBI Taxonomy" id="1133968"/>
    <lineage>
        <taxon>Eukaryota</taxon>
        <taxon>Sar</taxon>
        <taxon>Alveolata</taxon>
        <taxon>Apicomplexa</taxon>
        <taxon>Aconoidasida</taxon>
        <taxon>Piroplasmida</taxon>
        <taxon>Babesiidae</taxon>
        <taxon>Babesia</taxon>
    </lineage>
</organism>
<evidence type="ECO:0000256" key="12">
    <source>
        <dbReference type="SAM" id="MobiDB-lite"/>
    </source>
</evidence>
<evidence type="ECO:0000256" key="3">
    <source>
        <dbReference type="ARBA" id="ARBA00022478"/>
    </source>
</evidence>
<comment type="catalytic activity">
    <reaction evidence="11">
        <text>RNA(n) + a ribonucleoside 5'-triphosphate = RNA(n+1) + diphosphate</text>
        <dbReference type="Rhea" id="RHEA:21248"/>
        <dbReference type="Rhea" id="RHEA-COMP:14527"/>
        <dbReference type="Rhea" id="RHEA-COMP:17342"/>
        <dbReference type="ChEBI" id="CHEBI:33019"/>
        <dbReference type="ChEBI" id="CHEBI:61557"/>
        <dbReference type="ChEBI" id="CHEBI:140395"/>
        <dbReference type="EC" id="2.7.7.6"/>
    </reaction>
</comment>
<dbReference type="Gene3D" id="3.30.1490.180">
    <property type="entry name" value="RNA polymerase ii"/>
    <property type="match status" value="1"/>
</dbReference>
<keyword evidence="9 11" id="KW-0804">Transcription</keyword>
<dbReference type="RefSeq" id="XP_021338752.1">
    <property type="nucleotide sequence ID" value="XM_021482207.1"/>
</dbReference>
<dbReference type="Pfam" id="PF04998">
    <property type="entry name" value="RNA_pol_Rpb1_5"/>
    <property type="match status" value="1"/>
</dbReference>
<dbReference type="InterPro" id="IPR015699">
    <property type="entry name" value="DNA-dir_RNA_pol1_lsu_N"/>
</dbReference>
<dbReference type="InterPro" id="IPR045867">
    <property type="entry name" value="DNA-dir_RpoC_beta_prime"/>
</dbReference>
<dbReference type="Gene3D" id="1.10.274.100">
    <property type="entry name" value="RNA polymerase Rpb1, domain 3"/>
    <property type="match status" value="1"/>
</dbReference>
<feature type="region of interest" description="Disordered" evidence="12">
    <location>
        <begin position="1708"/>
        <end position="1738"/>
    </location>
</feature>
<keyword evidence="5 11" id="KW-0548">Nucleotidyltransferase</keyword>
<dbReference type="GO" id="GO:0003899">
    <property type="term" value="F:DNA-directed RNA polymerase activity"/>
    <property type="evidence" value="ECO:0007669"/>
    <property type="project" value="UniProtKB-EC"/>
</dbReference>
<dbReference type="SUPFAM" id="SSF64484">
    <property type="entry name" value="beta and beta-prime subunits of DNA dependent RNA-polymerase"/>
    <property type="match status" value="1"/>
</dbReference>
<sequence>MLDFSTAVTSEISGAYFTLLTNEEVAALKRVNVNSAVPFDANGATINGVHDPAMGTNDGRDKCSTCNGTSDCNGHLGIIEFPLPLYHPLFKSSLVKLLKLMCFQCCRLKIPNKRVKEFLIKFRLLRSGLISRFAKYSLLTNLSKKSRMDKFERLFKKERRLCLEGLRKRTAYHKIVKNSSTILHLYEETREIFFGLKNLQKCHHCKSACPSSIKAAGDGTTVDILWGNSIDYISKHYNRSQEDKSHVTAFELIPFIQKLFEAQSKILKHLFPFTIMNGHGSFFMYNMCVTPNKFRAYLPIEGKNKVSLHSRTASLITIVKTVNDLNNLLKSENLGTGVATISSNVNKLQAALNALVDSTSTATNSAGSVKKDSFLATNRPGIKQLIEKKSGLLRSNMMGKRVNYSARSVIAPDCFLDTNEIGVPLRIASSLDFPERVTRHNIKFLMRLVENGPYRYPGANYIRQGKALFFLGGLSDMARKAKAKLLSINTPDRQTIVYRHLLQGDVVLMNRQPTLHRPGIMAHFVRVCLNQKTFRLNYVNCSTYNADFDGDEMNMHVPQDHLARAEAEAILDADAQNSGPKDGNPIRGLIQDHCQSGAMLTHKDTFLTRTQFNDLAFEALQTAFRNNMYTIYPNDDGEYNDNCSFNTVYKDKNNISVDWDLWRNMPKLYKRSEISSLYDKLDISVIMDQPAIIYPVKLWTGKQLITCIFKSLIDSIARYRLGDIGYRGINFTGNSKIPDNGDDTSIIMQNSELLMGVLDKSQFGATPFSLCHVINQLLGHRACGALLSSFARLFTTFLRSYGTTCSIEDFMLNPKPELERVKLINSLTLNGFYLQSLFATALGHGTDKEPKQSDRSFSDDFIYDNGINGMDIMNMDKRPRREIDLLGTSESVTKRRGGQGTPYSMEERIIPEFSMHSDYFTDSYSINKSNNLPQVMVSKYYPSWLYQSPNRGINSSESTVTRCNNCFEEFNQNSMTPKDVKLGYSLSPRSAEKNGFKFFYPGKLTHKNSQFEEILFNSKLKVLLDKFFNKCQGKLSSRIQDLMDEASRILFPNNGFLRMIKTGAKGSMVNFIMICGMLNQQSLEGNRVPIMVSGRTLPSFGVFDFGTRAGGFVTDRFITGLRPQEYFFHCMSGREGLIDTAVKTSKSGYLQRCIIKAMEAVIVHYDATVRDADGTIVQFKYGGDGIDLAKSPFLHKPQHILHNINLLPDKTLDGRAVTIDHETLVKMLDLIPSLNSSGKLTANLSNEERRRLGHYLTNFSVASGEPVGCLAGQSIGEPATQMTLNTFHLAGHSAANVTLGIPRLIEILIHSGSTCKPVMAIPILGNSAQEISDNAKVAIRSLLTIKLSELINSIGIDSDLILLDGYLGNADARNRIIWEYTATLQFENLKNFGKVNLGVSLDEILSSAKNALIAFTLRVQYLISVTVDMHNKYQTSPQMDFIQEFVNRYYFKETFGKIDKLAERYKRKVFRCTMTRGKVVGSKALKSKYATFYHSLKFSKHLWLMEYKLRIPFRKCPYKLCLMQILKNCVDAQVVKSVKGVKNPFIVHKNTMTGAEYELQCSGSNLNLLISLINDGLDCNRVTSNDIIAIHHTYGIEAAYAKIIQELKMVFASYGISVDHRHLSLVADYMTNDGDIKGFSRYGIARHTSPLQQISFESSMKFLTKATERMAQDNLKSPSGALVTGARVFVGSSLCDLLYQLPAKKAKYRRPKPSDFKFLDQQENESNESEISDDVMSN</sequence>
<comment type="similarity">
    <text evidence="2 11">Belongs to the RNA polymerase beta' chain family.</text>
</comment>
<dbReference type="Gene3D" id="4.10.860.120">
    <property type="entry name" value="RNA polymerase II, clamp domain"/>
    <property type="match status" value="1"/>
</dbReference>
<keyword evidence="7" id="KW-0862">Zinc</keyword>
<feature type="compositionally biased region" description="Acidic residues" evidence="12">
    <location>
        <begin position="1722"/>
        <end position="1738"/>
    </location>
</feature>
<keyword evidence="10" id="KW-0539">Nucleus</keyword>
<dbReference type="EMBL" id="LN871598">
    <property type="protein sequence ID" value="SJK86615.1"/>
    <property type="molecule type" value="Genomic_DNA"/>
</dbReference>
<dbReference type="Gene3D" id="2.40.40.20">
    <property type="match status" value="1"/>
</dbReference>
<reference evidence="14 15" key="3">
    <citation type="journal article" date="2016" name="Sci. Rep.">
        <title>Genome-wide diversity and gene expression profiling of Babesia microti isolates identify polymorphic genes that mediate host-pathogen interactions.</title>
        <authorList>
            <person name="Silva J.C."/>
            <person name="Cornillot E."/>
            <person name="McCracken C."/>
            <person name="Usmani-Brown S."/>
            <person name="Dwivedi A."/>
            <person name="Ifeonu O.O."/>
            <person name="Crabtree J."/>
            <person name="Gotia H.T."/>
            <person name="Virji A.Z."/>
            <person name="Reynes C."/>
            <person name="Colinge J."/>
            <person name="Kumar V."/>
            <person name="Lawres L."/>
            <person name="Pazzi J.E."/>
            <person name="Pablo J.V."/>
            <person name="Hung C."/>
            <person name="Brancato J."/>
            <person name="Kumari P."/>
            <person name="Orvis J."/>
            <person name="Tretina K."/>
            <person name="Chibucos M."/>
            <person name="Ott S."/>
            <person name="Sadzewicz L."/>
            <person name="Sengamalay N."/>
            <person name="Shetty A.C."/>
            <person name="Su Q."/>
            <person name="Tallon L."/>
            <person name="Fraser C.M."/>
            <person name="Frutos R."/>
            <person name="Molina D.M."/>
            <person name="Krause P.J."/>
            <person name="Ben Mamoun C."/>
        </authorList>
    </citation>
    <scope>NUCLEOTIDE SEQUENCE [LARGE SCALE GENOMIC DNA]</scope>
    <source>
        <strain evidence="14 15">RI</strain>
    </source>
</reference>
<dbReference type="VEuPathDB" id="PiroplasmaDB:BMR1_03g03880"/>
<dbReference type="GO" id="GO:0006351">
    <property type="term" value="P:DNA-templated transcription"/>
    <property type="evidence" value="ECO:0007669"/>
    <property type="project" value="InterPro"/>
</dbReference>
<dbReference type="InterPro" id="IPR006592">
    <property type="entry name" value="RNA_pol_N"/>
</dbReference>
<dbReference type="InterPro" id="IPR000722">
    <property type="entry name" value="RNA_pol_asu"/>
</dbReference>
<dbReference type="SMART" id="SM00663">
    <property type="entry name" value="RPOLA_N"/>
    <property type="match status" value="1"/>
</dbReference>
<dbReference type="CDD" id="cd01435">
    <property type="entry name" value="RNAP_I_RPA1_N"/>
    <property type="match status" value="1"/>
</dbReference>
<evidence type="ECO:0000259" key="13">
    <source>
        <dbReference type="SMART" id="SM00663"/>
    </source>
</evidence>
<evidence type="ECO:0000256" key="1">
    <source>
        <dbReference type="ARBA" id="ARBA00004123"/>
    </source>
</evidence>
<evidence type="ECO:0000256" key="5">
    <source>
        <dbReference type="ARBA" id="ARBA00022695"/>
    </source>
</evidence>
<gene>
    <name evidence="14" type="ORF">BMR1_03g03880</name>
</gene>
<dbReference type="GO" id="GO:0003677">
    <property type="term" value="F:DNA binding"/>
    <property type="evidence" value="ECO:0007669"/>
    <property type="project" value="InterPro"/>
</dbReference>
<dbReference type="Proteomes" id="UP000002899">
    <property type="component" value="Chromosome III"/>
</dbReference>
<dbReference type="PANTHER" id="PTHR19376:SF11">
    <property type="entry name" value="DNA-DIRECTED RNA POLYMERASE I SUBUNIT RPA1"/>
    <property type="match status" value="1"/>
</dbReference>
<dbReference type="Pfam" id="PF04997">
    <property type="entry name" value="RNA_pol_Rpb1_1"/>
    <property type="match status" value="1"/>
</dbReference>
<name>A0A1R4ACD3_BABMR</name>
<dbReference type="InterPro" id="IPR007066">
    <property type="entry name" value="RNA_pol_Rpb1_3"/>
</dbReference>
<dbReference type="Pfam" id="PF05000">
    <property type="entry name" value="RNA_pol_Rpb1_4"/>
    <property type="match status" value="1"/>
</dbReference>
<dbReference type="Pfam" id="PF04983">
    <property type="entry name" value="RNA_pol_Rpb1_3"/>
    <property type="match status" value="1"/>
</dbReference>
<dbReference type="InterPro" id="IPR042102">
    <property type="entry name" value="RNA_pol_Rpb1_3_sf"/>
</dbReference>
<comment type="function">
    <text evidence="11">DNA-dependent RNA polymerase catalyzes the transcription of DNA into RNA using the four ribonucleoside triphosphates as substrates.</text>
</comment>
<dbReference type="KEGG" id="bmic:BMR1_03g03880"/>
<dbReference type="InterPro" id="IPR047107">
    <property type="entry name" value="DNA-dir_RNA_pol1_lsu_C"/>
</dbReference>
<dbReference type="GO" id="GO:0046872">
    <property type="term" value="F:metal ion binding"/>
    <property type="evidence" value="ECO:0007669"/>
    <property type="project" value="UniProtKB-KW"/>
</dbReference>
<evidence type="ECO:0000313" key="14">
    <source>
        <dbReference type="EMBL" id="SJK86615.1"/>
    </source>
</evidence>
<keyword evidence="4 11" id="KW-0808">Transferase</keyword>
<evidence type="ECO:0000256" key="6">
    <source>
        <dbReference type="ARBA" id="ARBA00022723"/>
    </source>
</evidence>
<dbReference type="InterPro" id="IPR038120">
    <property type="entry name" value="Rpb1_funnel_sf"/>
</dbReference>
<evidence type="ECO:0000256" key="11">
    <source>
        <dbReference type="RuleBase" id="RU004279"/>
    </source>
</evidence>
<dbReference type="InterPro" id="IPR007080">
    <property type="entry name" value="RNA_pol_Rpb1_1"/>
</dbReference>
<evidence type="ECO:0000256" key="8">
    <source>
        <dbReference type="ARBA" id="ARBA00022842"/>
    </source>
</evidence>
<evidence type="ECO:0000256" key="10">
    <source>
        <dbReference type="ARBA" id="ARBA00023242"/>
    </source>
</evidence>
<reference evidence="14 15" key="1">
    <citation type="journal article" date="2012" name="Nucleic Acids Res.">
        <title>Sequencing of the smallest Apicomplexan genome from the human pathogen Babesia microti.</title>
        <authorList>
            <person name="Cornillot E."/>
            <person name="Hadj-Kaddour K."/>
            <person name="Dassouli A."/>
            <person name="Noel B."/>
            <person name="Ranwez V."/>
            <person name="Vacherie B."/>
            <person name="Augagneur Y."/>
            <person name="Bres V."/>
            <person name="Duclos A."/>
            <person name="Randazzo S."/>
            <person name="Carcy B."/>
            <person name="Debierre-Grockiego F."/>
            <person name="Delbecq S."/>
            <person name="Moubri-Menage K."/>
            <person name="Shams-Eldin H."/>
            <person name="Usmani-Brown S."/>
            <person name="Bringaud F."/>
            <person name="Wincker P."/>
            <person name="Vivares C.P."/>
            <person name="Schwarz R.T."/>
            <person name="Schetters T.P."/>
            <person name="Krause P.J."/>
            <person name="Gorenflot A."/>
            <person name="Berry V."/>
            <person name="Barbe V."/>
            <person name="Ben Mamoun C."/>
        </authorList>
    </citation>
    <scope>NUCLEOTIDE SEQUENCE [LARGE SCALE GENOMIC DNA]</scope>
    <source>
        <strain evidence="14 15">RI</strain>
    </source>
</reference>
<accession>A0A1R4ACD3</accession>
<dbReference type="OrthoDB" id="270392at2759"/>
<reference evidence="14 15" key="2">
    <citation type="journal article" date="2013" name="PLoS ONE">
        <title>Whole genome mapping and re-organization of the nuclear and mitochondrial genomes of Babesia microti isolates.</title>
        <authorList>
            <person name="Cornillot E."/>
            <person name="Dassouli A."/>
            <person name="Garg A."/>
            <person name="Pachikara N."/>
            <person name="Randazzo S."/>
            <person name="Depoix D."/>
            <person name="Carcy B."/>
            <person name="Delbecq S."/>
            <person name="Frutos R."/>
            <person name="Silva J.C."/>
            <person name="Sutton R."/>
            <person name="Krause P.J."/>
            <person name="Mamoun C.B."/>
        </authorList>
    </citation>
    <scope>NUCLEOTIDE SEQUENCE [LARGE SCALE GENOMIC DNA]</scope>
    <source>
        <strain evidence="14 15">RI</strain>
    </source>
</reference>
<dbReference type="InterPro" id="IPR007083">
    <property type="entry name" value="RNA_pol_Rpb1_4"/>
</dbReference>
<dbReference type="GeneID" id="24425423"/>